<feature type="region of interest" description="Disordered" evidence="8">
    <location>
        <begin position="32"/>
        <end position="55"/>
    </location>
</feature>
<evidence type="ECO:0000313" key="11">
    <source>
        <dbReference type="Proteomes" id="UP001498771"/>
    </source>
</evidence>
<dbReference type="EMBL" id="JBBJBU010000001">
    <property type="protein sequence ID" value="KAK7208137.1"/>
    <property type="molecule type" value="Genomic_DNA"/>
</dbReference>
<dbReference type="Proteomes" id="UP001498771">
    <property type="component" value="Unassembled WGS sequence"/>
</dbReference>
<dbReference type="InterPro" id="IPR040501">
    <property type="entry name" value="TFA2_Winged_2"/>
</dbReference>
<keyword evidence="2 7" id="KW-0805">Transcription regulation</keyword>
<organism evidence="10 11">
    <name type="scientific">Myxozyma melibiosi</name>
    <dbReference type="NCBI Taxonomy" id="54550"/>
    <lineage>
        <taxon>Eukaryota</taxon>
        <taxon>Fungi</taxon>
        <taxon>Dikarya</taxon>
        <taxon>Ascomycota</taxon>
        <taxon>Saccharomycotina</taxon>
        <taxon>Lipomycetes</taxon>
        <taxon>Lipomycetales</taxon>
        <taxon>Lipomycetaceae</taxon>
        <taxon>Myxozyma</taxon>
    </lineage>
</organism>
<evidence type="ECO:0000256" key="2">
    <source>
        <dbReference type="ARBA" id="ARBA00023015"/>
    </source>
</evidence>
<sequence>MSQSLAADLSAFKNRLKAQPVLQKRVIVDSAANSSNNSEDEGRKRKKVKTSTVFSQPADTGIGSHMLTQLHHAVEYVKDQDRPVTVKDLQSYLNGAGGPELLVHLQHIERIIYDPVKRTYEYRPLHNIRTAEGLLAFLRRQQTFRGLSVKELQDGWPSCGEAIDKLEAAGDILVLRTRKEGTPRLVWANMGGEMGGVEEEFKSMWNRLPIPSAAELPGKLEEVGLKPTSVDPATVKKAGNMHEKKQKKPRKGKITNTHIPGVLKDFGRV</sequence>
<keyword evidence="5 7" id="KW-0539">Nucleus</keyword>
<feature type="compositionally biased region" description="Basic residues" evidence="8">
    <location>
        <begin position="244"/>
        <end position="253"/>
    </location>
</feature>
<feature type="domain" description="TFIIE beta" evidence="9">
    <location>
        <begin position="54"/>
        <end position="129"/>
    </location>
</feature>
<evidence type="ECO:0000313" key="10">
    <source>
        <dbReference type="EMBL" id="KAK7208137.1"/>
    </source>
</evidence>
<accession>A0ABR1FEG2</accession>
<dbReference type="PROSITE" id="PS51351">
    <property type="entry name" value="TFIIE_BETA_C"/>
    <property type="match status" value="1"/>
</dbReference>
<gene>
    <name evidence="10" type="ORF">BZA70DRAFT_273010</name>
</gene>
<evidence type="ECO:0000256" key="4">
    <source>
        <dbReference type="ARBA" id="ARBA00023163"/>
    </source>
</evidence>
<keyword evidence="11" id="KW-1185">Reference proteome</keyword>
<evidence type="ECO:0000256" key="5">
    <source>
        <dbReference type="ARBA" id="ARBA00023242"/>
    </source>
</evidence>
<evidence type="ECO:0000256" key="6">
    <source>
        <dbReference type="ARBA" id="ARBA00025581"/>
    </source>
</evidence>
<keyword evidence="4 7" id="KW-0804">Transcription</keyword>
<comment type="similarity">
    <text evidence="7">Belongs to the TFIIE beta subunit family.</text>
</comment>
<comment type="function">
    <text evidence="6 7">Recruits TFIIH to the initiation complex and stimulates the RNA polymerase II C-terminal domain kinase and DNA-dependent ATPase activities of TFIIH. Both TFIIH and TFIIE are required for promoter clearance by RNA polymerase.</text>
</comment>
<dbReference type="RefSeq" id="XP_064771170.1">
    <property type="nucleotide sequence ID" value="XM_064911764.1"/>
</dbReference>
<dbReference type="Pfam" id="PF18121">
    <property type="entry name" value="TFA2_Winged_2"/>
    <property type="match status" value="1"/>
</dbReference>
<name>A0ABR1FEG2_9ASCO</name>
<dbReference type="InterPro" id="IPR054600">
    <property type="entry name" value="TFA2_E-tether"/>
</dbReference>
<evidence type="ECO:0000259" key="9">
    <source>
        <dbReference type="PROSITE" id="PS51351"/>
    </source>
</evidence>
<dbReference type="Pfam" id="PF02186">
    <property type="entry name" value="TFIIE_beta"/>
    <property type="match status" value="1"/>
</dbReference>
<protein>
    <recommendedName>
        <fullName evidence="7">Transcription initiation factor IIE subunit beta</fullName>
    </recommendedName>
</protein>
<proteinExistence type="inferred from homology"/>
<reference evidence="10 11" key="1">
    <citation type="submission" date="2024-03" db="EMBL/GenBank/DDBJ databases">
        <title>Genome-scale model development and genomic sequencing of the oleaginous clade Lipomyces.</title>
        <authorList>
            <consortium name="Lawrence Berkeley National Laboratory"/>
            <person name="Czajka J.J."/>
            <person name="Han Y."/>
            <person name="Kim J."/>
            <person name="Mondo S.J."/>
            <person name="Hofstad B.A."/>
            <person name="Robles A."/>
            <person name="Haridas S."/>
            <person name="Riley R."/>
            <person name="LaButti K."/>
            <person name="Pangilinan J."/>
            <person name="Andreopoulos W."/>
            <person name="Lipzen A."/>
            <person name="Yan J."/>
            <person name="Wang M."/>
            <person name="Ng V."/>
            <person name="Grigoriev I.V."/>
            <person name="Spatafora J.W."/>
            <person name="Magnuson J.K."/>
            <person name="Baker S.E."/>
            <person name="Pomraning K.R."/>
        </authorList>
    </citation>
    <scope>NUCLEOTIDE SEQUENCE [LARGE SCALE GENOMIC DNA]</scope>
    <source>
        <strain evidence="10 11">Phaff 52-87</strain>
    </source>
</reference>
<feature type="region of interest" description="Disordered" evidence="8">
    <location>
        <begin position="239"/>
        <end position="258"/>
    </location>
</feature>
<dbReference type="InterPro" id="IPR003166">
    <property type="entry name" value="TFIIE_bsu_DNA-bd"/>
</dbReference>
<keyword evidence="3 7" id="KW-0238">DNA-binding</keyword>
<dbReference type="PANTHER" id="PTHR12716">
    <property type="entry name" value="TRANSCRIPTION INITIATION FACTOR IIE, BETA SUBUNIT"/>
    <property type="match status" value="1"/>
</dbReference>
<comment type="caution">
    <text evidence="10">The sequence shown here is derived from an EMBL/GenBank/DDBJ whole genome shotgun (WGS) entry which is preliminary data.</text>
</comment>
<evidence type="ECO:0000256" key="3">
    <source>
        <dbReference type="ARBA" id="ARBA00023125"/>
    </source>
</evidence>
<comment type="subcellular location">
    <subcellularLocation>
        <location evidence="1 7">Nucleus</location>
    </subcellularLocation>
</comment>
<dbReference type="PANTHER" id="PTHR12716:SF8">
    <property type="entry name" value="TRANSCRIPTION INITIATION FACTOR IIE SUBUNIT BETA"/>
    <property type="match status" value="1"/>
</dbReference>
<dbReference type="InterPro" id="IPR016656">
    <property type="entry name" value="TFIIE-bsu"/>
</dbReference>
<dbReference type="Pfam" id="PF22254">
    <property type="entry name" value="TFA2_E-tether"/>
    <property type="match status" value="1"/>
</dbReference>
<evidence type="ECO:0000256" key="1">
    <source>
        <dbReference type="ARBA" id="ARBA00004123"/>
    </source>
</evidence>
<dbReference type="PIRSF" id="PIRSF016398">
    <property type="entry name" value="TFIIE-beta"/>
    <property type="match status" value="1"/>
</dbReference>
<dbReference type="GeneID" id="90037276"/>
<comment type="subunit">
    <text evidence="7">Tetramer of two alpha and two beta chains.</text>
</comment>
<evidence type="ECO:0000256" key="8">
    <source>
        <dbReference type="SAM" id="MobiDB-lite"/>
    </source>
</evidence>
<evidence type="ECO:0000256" key="7">
    <source>
        <dbReference type="PIRNR" id="PIRNR016398"/>
    </source>
</evidence>